<dbReference type="AlphaFoldDB" id="A0A177A962"/>
<dbReference type="Proteomes" id="UP000077154">
    <property type="component" value="Unassembled WGS sequence"/>
</dbReference>
<dbReference type="GeneID" id="36288598"/>
<protein>
    <submittedName>
        <fullName evidence="3">Uncharacterized protein</fullName>
    </submittedName>
</protein>
<keyword evidence="1" id="KW-0175">Coiled coil</keyword>
<feature type="compositionally biased region" description="Low complexity" evidence="2">
    <location>
        <begin position="46"/>
        <end position="74"/>
    </location>
</feature>
<evidence type="ECO:0000256" key="1">
    <source>
        <dbReference type="SAM" id="Coils"/>
    </source>
</evidence>
<name>A0A177A962_9PEZI</name>
<sequence length="780" mass="83593">MSDHATPPQDELGRTAEPGSQQVARDPTPGPSGTNATGDPAANTLAGPSGAATAQTGTSAAAATGTGTGPLQTTVPAKATANMGPLQITVPGSTADNTAPPEMTLADLAAANPDTLVPFNAANPLARVTTGNNNSSSSGQTKSTKRSATTETSESTNSTKRQRLTRYRGTAPPPDNANDPATTSSPFPGPVLTQTPFAPPYQSIFLRQNPDLARALAHVNCSYLTTHDAADPKDHDSRANTAPTLAELKAHARSLLLLIRSMSISSRATLIGNATLQDPTSEDQDGASLAPDFYSNPDAFEFLNDLSSPYRSRDPAENEPLTNLLNQLITHPDPSRKIPASTEACPLATVKVITKGSEPASFRPGVNPLPHSQINRLMAHADELLLQIDAALSTSGGLLAALPLDLPASDRRRQTYIGQLIHFMRTLVGRLHVLDRDYGQALGLLAGEATIPAELKLNIEHPRQIEAPLVAAQHRFIINTASDTYNKIWGHLRNCASDKAVRISGMGLLDVEITTRYRALRGGKTIFVTPIPDEPTASEVVGRPTVVACTQPGFGTRTSEWERKKGAALREAEGLRVRAEMAEREVERLRKDVEALVPEGVWANGEKEDVLTMWGKVQAEKDAMAGEMKQMELFKSRCKVLEKKNSEMGMELLREKEKMKKRRDGVEEGLRTEIHKLMNERNSTSAGANGAEVEGLKKQVVDLQAQLAQAKREGGGTEKELETLKAEVSKLQGEVEELKAQVQQEGGEKGGEEEEGDEDGGDEGEEEGDDEGGDEDSEIE</sequence>
<dbReference type="VEuPathDB" id="FungiDB:GMDG_04061"/>
<feature type="region of interest" description="Disordered" evidence="2">
    <location>
        <begin position="735"/>
        <end position="780"/>
    </location>
</feature>
<dbReference type="Gene3D" id="1.20.5.1700">
    <property type="match status" value="1"/>
</dbReference>
<organism evidence="3">
    <name type="scientific">Pseudogymnoascus destructans</name>
    <dbReference type="NCBI Taxonomy" id="655981"/>
    <lineage>
        <taxon>Eukaryota</taxon>
        <taxon>Fungi</taxon>
        <taxon>Dikarya</taxon>
        <taxon>Ascomycota</taxon>
        <taxon>Pezizomycotina</taxon>
        <taxon>Leotiomycetes</taxon>
        <taxon>Thelebolales</taxon>
        <taxon>Thelebolaceae</taxon>
        <taxon>Pseudogymnoascus</taxon>
    </lineage>
</organism>
<evidence type="ECO:0000256" key="2">
    <source>
        <dbReference type="SAM" id="MobiDB-lite"/>
    </source>
</evidence>
<feature type="compositionally biased region" description="Low complexity" evidence="2">
    <location>
        <begin position="129"/>
        <end position="159"/>
    </location>
</feature>
<dbReference type="eggNOG" id="ENOG502RJCD">
    <property type="taxonomic scope" value="Eukaryota"/>
</dbReference>
<evidence type="ECO:0000313" key="3">
    <source>
        <dbReference type="EMBL" id="OAF57614.1"/>
    </source>
</evidence>
<dbReference type="OrthoDB" id="5413531at2759"/>
<gene>
    <name evidence="3" type="ORF">VC83_05533</name>
</gene>
<reference evidence="3" key="1">
    <citation type="submission" date="2016-03" db="EMBL/GenBank/DDBJ databases">
        <title>Updated assembly of Pseudogymnoascus destructans, the fungus causing white-nose syndrome of bats.</title>
        <authorList>
            <person name="Palmer J.M."/>
            <person name="Drees K.P."/>
            <person name="Foster J.T."/>
            <person name="Lindner D.L."/>
        </authorList>
    </citation>
    <scope>NUCLEOTIDE SEQUENCE [LARGE SCALE GENOMIC DNA]</scope>
    <source>
        <strain evidence="3">20631-21</strain>
    </source>
</reference>
<feature type="compositionally biased region" description="Acidic residues" evidence="2">
    <location>
        <begin position="751"/>
        <end position="780"/>
    </location>
</feature>
<feature type="region of interest" description="Disordered" evidence="2">
    <location>
        <begin position="126"/>
        <end position="195"/>
    </location>
</feature>
<dbReference type="RefSeq" id="XP_024322902.1">
    <property type="nucleotide sequence ID" value="XM_024469153.1"/>
</dbReference>
<accession>A0A177A962</accession>
<proteinExistence type="predicted"/>
<feature type="region of interest" description="Disordered" evidence="2">
    <location>
        <begin position="1"/>
        <end position="100"/>
    </location>
</feature>
<feature type="coiled-coil region" evidence="1">
    <location>
        <begin position="565"/>
        <end position="592"/>
    </location>
</feature>
<dbReference type="EMBL" id="KV441399">
    <property type="protein sequence ID" value="OAF57614.1"/>
    <property type="molecule type" value="Genomic_DNA"/>
</dbReference>